<comment type="caution">
    <text evidence="2">The sequence shown here is derived from an EMBL/GenBank/DDBJ whole genome shotgun (WGS) entry which is preliminary data.</text>
</comment>
<reference evidence="2 3" key="1">
    <citation type="submission" date="2024-06" db="EMBL/GenBank/DDBJ databases">
        <title>The Natural Products Discovery Center: Release of the First 8490 Sequenced Strains for Exploring Actinobacteria Biosynthetic Diversity.</title>
        <authorList>
            <person name="Kalkreuter E."/>
            <person name="Kautsar S.A."/>
            <person name="Yang D."/>
            <person name="Bader C.D."/>
            <person name="Teijaro C.N."/>
            <person name="Fluegel L."/>
            <person name="Davis C.M."/>
            <person name="Simpson J.R."/>
            <person name="Lauterbach L."/>
            <person name="Steele A.D."/>
            <person name="Gui C."/>
            <person name="Meng S."/>
            <person name="Li G."/>
            <person name="Viehrig K."/>
            <person name="Ye F."/>
            <person name="Su P."/>
            <person name="Kiefer A.F."/>
            <person name="Nichols A."/>
            <person name="Cepeda A.J."/>
            <person name="Yan W."/>
            <person name="Fan B."/>
            <person name="Jiang Y."/>
            <person name="Adhikari A."/>
            <person name="Zheng C.-J."/>
            <person name="Schuster L."/>
            <person name="Cowan T.M."/>
            <person name="Smanski M.J."/>
            <person name="Chevrette M.G."/>
            <person name="De Carvalho L.P.S."/>
            <person name="Shen B."/>
        </authorList>
    </citation>
    <scope>NUCLEOTIDE SEQUENCE [LARGE SCALE GENOMIC DNA]</scope>
    <source>
        <strain evidence="2 3">NPDC000234</strain>
    </source>
</reference>
<evidence type="ECO:0000256" key="1">
    <source>
        <dbReference type="SAM" id="Coils"/>
    </source>
</evidence>
<dbReference type="RefSeq" id="WP_350781987.1">
    <property type="nucleotide sequence ID" value="NZ_JBEPEK010000111.1"/>
</dbReference>
<evidence type="ECO:0000313" key="3">
    <source>
        <dbReference type="Proteomes" id="UP001474181"/>
    </source>
</evidence>
<sequence length="422" mass="45889">MPIELVAVVAIAVLVTAWLLWRFSRSATTASGGHTASSATAVVEVRPEFPPAGLLVPEDVLRSVGSTSAAIWDALEAAAAPVAVEYYPVSEPEVAKLRTVPVNATAQQAMVGIVEALNPKGPTLFRVVLPKGAELVKAAGSSGFRGFSRSGGKTAHAVLKPVAAGGAIAAGWPVLAVAGTVLAVDMVAQREQRAHQRRVEAILGRQEERHYIERVKDQRSADAQLSRVISLMLDGHNPNIELALKSADDEFYRSQQFLEKHRGVTDELVDEDGKVDYRRLEEILGGETKETDHFIRELHLARAAITIRRKAMVAEAAAVALADPTNPYAALRRFLESQVHQLEDADAVANELTERLTQVQLKGRWYDSDKSVAARQEWLRARVSPSRIDGDTEIRYVMTSSGQILQVLPPDEDEPLQLAQGE</sequence>
<dbReference type="EMBL" id="JBEPEK010000111">
    <property type="protein sequence ID" value="MER7181284.1"/>
    <property type="molecule type" value="Genomic_DNA"/>
</dbReference>
<proteinExistence type="predicted"/>
<evidence type="ECO:0000313" key="2">
    <source>
        <dbReference type="EMBL" id="MER7181284.1"/>
    </source>
</evidence>
<dbReference type="Proteomes" id="UP001474181">
    <property type="component" value="Unassembled WGS sequence"/>
</dbReference>
<gene>
    <name evidence="2" type="ORF">ABT404_17685</name>
</gene>
<protein>
    <submittedName>
        <fullName evidence="2">Uncharacterized protein</fullName>
    </submittedName>
</protein>
<feature type="coiled-coil region" evidence="1">
    <location>
        <begin position="335"/>
        <end position="362"/>
    </location>
</feature>
<keyword evidence="3" id="KW-1185">Reference proteome</keyword>
<accession>A0ABV1WWZ4</accession>
<organism evidence="2 3">
    <name type="scientific">Streptomyces hyaluromycini</name>
    <dbReference type="NCBI Taxonomy" id="1377993"/>
    <lineage>
        <taxon>Bacteria</taxon>
        <taxon>Bacillati</taxon>
        <taxon>Actinomycetota</taxon>
        <taxon>Actinomycetes</taxon>
        <taxon>Kitasatosporales</taxon>
        <taxon>Streptomycetaceae</taxon>
        <taxon>Streptomyces</taxon>
    </lineage>
</organism>
<keyword evidence="1" id="KW-0175">Coiled coil</keyword>
<name>A0ABV1WWZ4_9ACTN</name>